<keyword evidence="2" id="KW-0472">Membrane</keyword>
<dbReference type="RefSeq" id="WP_262029889.1">
    <property type="nucleotide sequence ID" value="NZ_JBHOMY010000026.1"/>
</dbReference>
<evidence type="ECO:0000313" key="3">
    <source>
        <dbReference type="EMBL" id="MFC1457090.1"/>
    </source>
</evidence>
<organism evidence="3 4">
    <name type="scientific">Microvirga arabica</name>
    <dbReference type="NCBI Taxonomy" id="1128671"/>
    <lineage>
        <taxon>Bacteria</taxon>
        <taxon>Pseudomonadati</taxon>
        <taxon>Pseudomonadota</taxon>
        <taxon>Alphaproteobacteria</taxon>
        <taxon>Hyphomicrobiales</taxon>
        <taxon>Methylobacteriaceae</taxon>
        <taxon>Microvirga</taxon>
    </lineage>
</organism>
<accession>A0ABV6Y7R2</accession>
<dbReference type="EMBL" id="JBHOMY010000026">
    <property type="protein sequence ID" value="MFC1457090.1"/>
    <property type="molecule type" value="Genomic_DNA"/>
</dbReference>
<feature type="region of interest" description="Disordered" evidence="1">
    <location>
        <begin position="89"/>
        <end position="110"/>
    </location>
</feature>
<evidence type="ECO:0000313" key="4">
    <source>
        <dbReference type="Proteomes" id="UP001593940"/>
    </source>
</evidence>
<keyword evidence="4" id="KW-1185">Reference proteome</keyword>
<evidence type="ECO:0000256" key="1">
    <source>
        <dbReference type="SAM" id="MobiDB-lite"/>
    </source>
</evidence>
<sequence length="110" mass="11344">MVGVIAELIPCLLTLFAMVLTLACGVPAAGLTFALSMFLGAGLTLAAVAVIVARIWLVATVTSHGASIERLSRLLEGLTRAMLVASASRSFGHRGKHRSSLARNGSRLGG</sequence>
<gene>
    <name evidence="3" type="ORF">ACETIH_10240</name>
</gene>
<dbReference type="Proteomes" id="UP001593940">
    <property type="component" value="Unassembled WGS sequence"/>
</dbReference>
<protein>
    <recommendedName>
        <fullName evidence="5">ABC transmembrane type-1 domain-containing protein</fullName>
    </recommendedName>
</protein>
<reference evidence="3 4" key="1">
    <citation type="submission" date="2024-09" db="EMBL/GenBank/DDBJ databases">
        <title>Nodulacao em especies de Leguminosae Basais da Amazonia e Caracterizacao dos Rizobios e Bacterias Associadas aos Nodulos.</title>
        <authorList>
            <person name="Jambeiro I.C.A."/>
            <person name="Lopes I.S."/>
            <person name="Aguiar E.R.G.R."/>
            <person name="Santos A.F.J."/>
            <person name="Dos Santos J.M.F."/>
            <person name="Gross E."/>
        </authorList>
    </citation>
    <scope>NUCLEOTIDE SEQUENCE [LARGE SCALE GENOMIC DNA]</scope>
    <source>
        <strain evidence="3 4">BRUESC1165</strain>
    </source>
</reference>
<evidence type="ECO:0000256" key="2">
    <source>
        <dbReference type="SAM" id="Phobius"/>
    </source>
</evidence>
<name>A0ABV6Y7R2_9HYPH</name>
<proteinExistence type="predicted"/>
<feature type="transmembrane region" description="Helical" evidence="2">
    <location>
        <begin position="35"/>
        <end position="57"/>
    </location>
</feature>
<feature type="compositionally biased region" description="Basic residues" evidence="1">
    <location>
        <begin position="91"/>
        <end position="100"/>
    </location>
</feature>
<comment type="caution">
    <text evidence="3">The sequence shown here is derived from an EMBL/GenBank/DDBJ whole genome shotgun (WGS) entry which is preliminary data.</text>
</comment>
<evidence type="ECO:0008006" key="5">
    <source>
        <dbReference type="Google" id="ProtNLM"/>
    </source>
</evidence>
<keyword evidence="2" id="KW-0812">Transmembrane</keyword>
<keyword evidence="2" id="KW-1133">Transmembrane helix</keyword>